<name>A0A0P1BFD8_9BASI</name>
<protein>
    <submittedName>
        <fullName evidence="2">Uncharacterized protein</fullName>
    </submittedName>
</protein>
<evidence type="ECO:0000256" key="1">
    <source>
        <dbReference type="SAM" id="MobiDB-lite"/>
    </source>
</evidence>
<sequence length="65" mass="6804">MADKGDVSSVANSTSDPTPVPSKMVTPQRSAQFANIQSLYAENKEPPATPTSPSDGGGRKIWRSG</sequence>
<dbReference type="OrthoDB" id="8117402at2759"/>
<reference evidence="3" key="1">
    <citation type="submission" date="2014-09" db="EMBL/GenBank/DDBJ databases">
        <authorList>
            <person name="Sharma Rahul"/>
            <person name="Thines Marco"/>
        </authorList>
    </citation>
    <scope>NUCLEOTIDE SEQUENCE [LARGE SCALE GENOMIC DNA]</scope>
</reference>
<feature type="compositionally biased region" description="Polar residues" evidence="1">
    <location>
        <begin position="25"/>
        <end position="40"/>
    </location>
</feature>
<dbReference type="EMBL" id="CCYA01000243">
    <property type="protein sequence ID" value="CEH14613.1"/>
    <property type="molecule type" value="Genomic_DNA"/>
</dbReference>
<evidence type="ECO:0000313" key="3">
    <source>
        <dbReference type="Proteomes" id="UP000054845"/>
    </source>
</evidence>
<feature type="region of interest" description="Disordered" evidence="1">
    <location>
        <begin position="1"/>
        <end position="65"/>
    </location>
</feature>
<dbReference type="Proteomes" id="UP000054845">
    <property type="component" value="Unassembled WGS sequence"/>
</dbReference>
<evidence type="ECO:0000313" key="2">
    <source>
        <dbReference type="EMBL" id="CEH14613.1"/>
    </source>
</evidence>
<organism evidence="2 3">
    <name type="scientific">Ceraceosorus bombacis</name>
    <dbReference type="NCBI Taxonomy" id="401625"/>
    <lineage>
        <taxon>Eukaryota</taxon>
        <taxon>Fungi</taxon>
        <taxon>Dikarya</taxon>
        <taxon>Basidiomycota</taxon>
        <taxon>Ustilaginomycotina</taxon>
        <taxon>Exobasidiomycetes</taxon>
        <taxon>Ceraceosorales</taxon>
        <taxon>Ceraceosoraceae</taxon>
        <taxon>Ceraceosorus</taxon>
    </lineage>
</organism>
<proteinExistence type="predicted"/>
<keyword evidence="3" id="KW-1185">Reference proteome</keyword>
<dbReference type="AlphaFoldDB" id="A0A0P1BFD8"/>
<accession>A0A0P1BFD8</accession>